<dbReference type="PANTHER" id="PTHR43791:SF36">
    <property type="entry name" value="TRANSPORTER, PUTATIVE (AFU_ORTHOLOGUE AFUA_6G08340)-RELATED"/>
    <property type="match status" value="1"/>
</dbReference>
<proteinExistence type="predicted"/>
<dbReference type="AlphaFoldDB" id="A0A0C3D6X9"/>
<keyword evidence="3 6" id="KW-0812">Transmembrane</keyword>
<evidence type="ECO:0000313" key="7">
    <source>
        <dbReference type="EMBL" id="KIM52154.1"/>
    </source>
</evidence>
<dbReference type="SUPFAM" id="SSF103473">
    <property type="entry name" value="MFS general substrate transporter"/>
    <property type="match status" value="1"/>
</dbReference>
<dbReference type="PANTHER" id="PTHR43791">
    <property type="entry name" value="PERMEASE-RELATED"/>
    <property type="match status" value="1"/>
</dbReference>
<dbReference type="EMBL" id="KN822222">
    <property type="protein sequence ID" value="KIM52154.1"/>
    <property type="molecule type" value="Genomic_DNA"/>
</dbReference>
<evidence type="ECO:0008006" key="9">
    <source>
        <dbReference type="Google" id="ProtNLM"/>
    </source>
</evidence>
<sequence length="122" mass="13903">MSPTASTYRLLDDIEISTDADKRKEVEKILLWKLDLRVFFLTLVSIMNLVDRNNIAAAQLKGLEEDLHMTGQQFNTLVSIMFVGYTCTQVPSNVLLERLRKPSVYLSYCVFLWGIICVSIGL</sequence>
<dbReference type="Proteomes" id="UP000053989">
    <property type="component" value="Unassembled WGS sequence"/>
</dbReference>
<name>A0A0C3D6X9_9AGAM</name>
<evidence type="ECO:0000256" key="1">
    <source>
        <dbReference type="ARBA" id="ARBA00004141"/>
    </source>
</evidence>
<dbReference type="InParanoid" id="A0A0C3D6X9"/>
<dbReference type="GO" id="GO:0016020">
    <property type="term" value="C:membrane"/>
    <property type="evidence" value="ECO:0007669"/>
    <property type="project" value="UniProtKB-SubCell"/>
</dbReference>
<dbReference type="HOGENOM" id="CLU_113836_2_0_1"/>
<keyword evidence="8" id="KW-1185">Reference proteome</keyword>
<keyword evidence="4 6" id="KW-1133">Transmembrane helix</keyword>
<evidence type="ECO:0000256" key="5">
    <source>
        <dbReference type="ARBA" id="ARBA00023136"/>
    </source>
</evidence>
<evidence type="ECO:0000256" key="4">
    <source>
        <dbReference type="ARBA" id="ARBA00022989"/>
    </source>
</evidence>
<evidence type="ECO:0000313" key="8">
    <source>
        <dbReference type="Proteomes" id="UP000053989"/>
    </source>
</evidence>
<evidence type="ECO:0000256" key="2">
    <source>
        <dbReference type="ARBA" id="ARBA00022448"/>
    </source>
</evidence>
<evidence type="ECO:0000256" key="3">
    <source>
        <dbReference type="ARBA" id="ARBA00022692"/>
    </source>
</evidence>
<evidence type="ECO:0000256" key="6">
    <source>
        <dbReference type="SAM" id="Phobius"/>
    </source>
</evidence>
<gene>
    <name evidence="7" type="ORF">SCLCIDRAFT_580662</name>
</gene>
<reference evidence="8" key="2">
    <citation type="submission" date="2015-01" db="EMBL/GenBank/DDBJ databases">
        <title>Evolutionary Origins and Diversification of the Mycorrhizal Mutualists.</title>
        <authorList>
            <consortium name="DOE Joint Genome Institute"/>
            <consortium name="Mycorrhizal Genomics Consortium"/>
            <person name="Kohler A."/>
            <person name="Kuo A."/>
            <person name="Nagy L.G."/>
            <person name="Floudas D."/>
            <person name="Copeland A."/>
            <person name="Barry K.W."/>
            <person name="Cichocki N."/>
            <person name="Veneault-Fourrey C."/>
            <person name="LaButti K."/>
            <person name="Lindquist E.A."/>
            <person name="Lipzen A."/>
            <person name="Lundell T."/>
            <person name="Morin E."/>
            <person name="Murat C."/>
            <person name="Riley R."/>
            <person name="Ohm R."/>
            <person name="Sun H."/>
            <person name="Tunlid A."/>
            <person name="Henrissat B."/>
            <person name="Grigoriev I.V."/>
            <person name="Hibbett D.S."/>
            <person name="Martin F."/>
        </authorList>
    </citation>
    <scope>NUCLEOTIDE SEQUENCE [LARGE SCALE GENOMIC DNA]</scope>
    <source>
        <strain evidence="8">Foug A</strain>
    </source>
</reference>
<dbReference type="GO" id="GO:0022857">
    <property type="term" value="F:transmembrane transporter activity"/>
    <property type="evidence" value="ECO:0007669"/>
    <property type="project" value="TreeGrafter"/>
</dbReference>
<dbReference type="STRING" id="1036808.A0A0C3D6X9"/>
<feature type="transmembrane region" description="Helical" evidence="6">
    <location>
        <begin position="103"/>
        <end position="121"/>
    </location>
</feature>
<organism evidence="7 8">
    <name type="scientific">Scleroderma citrinum Foug A</name>
    <dbReference type="NCBI Taxonomy" id="1036808"/>
    <lineage>
        <taxon>Eukaryota</taxon>
        <taxon>Fungi</taxon>
        <taxon>Dikarya</taxon>
        <taxon>Basidiomycota</taxon>
        <taxon>Agaricomycotina</taxon>
        <taxon>Agaricomycetes</taxon>
        <taxon>Agaricomycetidae</taxon>
        <taxon>Boletales</taxon>
        <taxon>Sclerodermatineae</taxon>
        <taxon>Sclerodermataceae</taxon>
        <taxon>Scleroderma</taxon>
    </lineage>
</organism>
<comment type="subcellular location">
    <subcellularLocation>
        <location evidence="1">Membrane</location>
        <topology evidence="1">Multi-pass membrane protein</topology>
    </subcellularLocation>
</comment>
<keyword evidence="2" id="KW-0813">Transport</keyword>
<dbReference type="InterPro" id="IPR036259">
    <property type="entry name" value="MFS_trans_sf"/>
</dbReference>
<dbReference type="Gene3D" id="1.20.1250.20">
    <property type="entry name" value="MFS general substrate transporter like domains"/>
    <property type="match status" value="1"/>
</dbReference>
<keyword evidence="5 6" id="KW-0472">Membrane</keyword>
<protein>
    <recommendedName>
        <fullName evidence="9">Major facilitator superfamily (MFS) profile domain-containing protein</fullName>
    </recommendedName>
</protein>
<dbReference type="OrthoDB" id="2985014at2759"/>
<reference evidence="7 8" key="1">
    <citation type="submission" date="2014-04" db="EMBL/GenBank/DDBJ databases">
        <authorList>
            <consortium name="DOE Joint Genome Institute"/>
            <person name="Kuo A."/>
            <person name="Kohler A."/>
            <person name="Nagy L.G."/>
            <person name="Floudas D."/>
            <person name="Copeland A."/>
            <person name="Barry K.W."/>
            <person name="Cichocki N."/>
            <person name="Veneault-Fourrey C."/>
            <person name="LaButti K."/>
            <person name="Lindquist E.A."/>
            <person name="Lipzen A."/>
            <person name="Lundell T."/>
            <person name="Morin E."/>
            <person name="Murat C."/>
            <person name="Sun H."/>
            <person name="Tunlid A."/>
            <person name="Henrissat B."/>
            <person name="Grigoriev I.V."/>
            <person name="Hibbett D.S."/>
            <person name="Martin F."/>
            <person name="Nordberg H.P."/>
            <person name="Cantor M.N."/>
            <person name="Hua S.X."/>
        </authorList>
    </citation>
    <scope>NUCLEOTIDE SEQUENCE [LARGE SCALE GENOMIC DNA]</scope>
    <source>
        <strain evidence="7 8">Foug A</strain>
    </source>
</reference>
<accession>A0A0C3D6X9</accession>